<dbReference type="Gene3D" id="3.40.50.620">
    <property type="entry name" value="HUPs"/>
    <property type="match status" value="1"/>
</dbReference>
<evidence type="ECO:0000313" key="11">
    <source>
        <dbReference type="Proteomes" id="UP001515641"/>
    </source>
</evidence>
<keyword evidence="5 7" id="KW-0648">Protein biosynthesis</keyword>
<evidence type="ECO:0000256" key="7">
    <source>
        <dbReference type="HAMAP-Rule" id="MF_00022"/>
    </source>
</evidence>
<name>A0ABX0LBH3_9NEIS</name>
<dbReference type="Pfam" id="PF19269">
    <property type="entry name" value="Anticodon_2"/>
    <property type="match status" value="1"/>
</dbReference>
<keyword evidence="4 7" id="KW-0067">ATP-binding</keyword>
<dbReference type="EMBL" id="JAAOMA010000061">
    <property type="protein sequence ID" value="NHR08423.1"/>
    <property type="molecule type" value="Genomic_DNA"/>
</dbReference>
<feature type="short sequence motif" description="'HIGH' region" evidence="7">
    <location>
        <begin position="8"/>
        <end position="18"/>
    </location>
</feature>
<comment type="caution">
    <text evidence="7">Lacks conserved residue(s) required for the propagation of feature annotation.</text>
</comment>
<dbReference type="InterPro" id="IPR045462">
    <property type="entry name" value="aa-tRNA-synth_I_cd-bd"/>
</dbReference>
<feature type="binding site" evidence="7">
    <location>
        <position position="243"/>
    </location>
    <ligand>
        <name>ATP</name>
        <dbReference type="ChEBI" id="CHEBI:30616"/>
    </ligand>
</feature>
<dbReference type="PANTHER" id="PTHR43311">
    <property type="entry name" value="GLUTAMATE--TRNA LIGASE"/>
    <property type="match status" value="1"/>
</dbReference>
<evidence type="ECO:0000256" key="4">
    <source>
        <dbReference type="ARBA" id="ARBA00022840"/>
    </source>
</evidence>
<dbReference type="PROSITE" id="PS00178">
    <property type="entry name" value="AA_TRNA_LIGASE_I"/>
    <property type="match status" value="1"/>
</dbReference>
<dbReference type="InterPro" id="IPR014729">
    <property type="entry name" value="Rossmann-like_a/b/a_fold"/>
</dbReference>
<proteinExistence type="inferred from homology"/>
<protein>
    <recommendedName>
        <fullName evidence="7">Glutamate--tRNA ligase</fullName>
        <ecNumber evidence="7">6.1.1.17</ecNumber>
    </recommendedName>
    <alternativeName>
        <fullName evidence="7">Glutamyl-tRNA synthetase</fullName>
        <shortName evidence="7">GluRS</shortName>
    </alternativeName>
</protein>
<evidence type="ECO:0000259" key="9">
    <source>
        <dbReference type="Pfam" id="PF19269"/>
    </source>
</evidence>
<sequence>MIRTRFAPSPTGYLHIGGVRTALFSWAYARKNKGVFVLRIEDTDLERSTPESVKAILDGMHWVGLDYDEGPFYQTHRFDRYKDVIRQLLDSGHAYLCYCSKDELEAMRAEQEARGEKPRYDRRWRPEAGKTLPTIPADVTPVVRFKTPLDGVVAWDDAVKGRIEIANQELDDLIIARPDGSPTYNFCVVVDDWDMQITHVIRGDDHVNNTPRQINILKALNAPLPVYGHLPMILNEDGQKMSKRRDAVSVVDYADKGILPEALLNYLARLGWGHGDDEFFSMEQFVEWFSLEAVSASASRFNHEKFMWLNAQHIKSADNGRLAELIAPRLAAAGVELSGGPAIEEVIALVKERVQDLNALALEVDYFYRKREAAAADVDKHLSDDSVARMGRFADKLAGLDIWSAEAIHELFKPFCAEEGIKMGQLGMPLRVLVCGTTQTPSVDAVLALIGKDEVLRRLRG</sequence>
<dbReference type="EC" id="6.1.1.17" evidence="7"/>
<keyword evidence="2 7" id="KW-0436">Ligase</keyword>
<evidence type="ECO:0000256" key="2">
    <source>
        <dbReference type="ARBA" id="ARBA00022598"/>
    </source>
</evidence>
<dbReference type="SUPFAM" id="SSF52374">
    <property type="entry name" value="Nucleotidylyl transferase"/>
    <property type="match status" value="1"/>
</dbReference>
<dbReference type="NCBIfam" id="TIGR00464">
    <property type="entry name" value="gltX_bact"/>
    <property type="match status" value="1"/>
</dbReference>
<feature type="short sequence motif" description="'KMSKS' region" evidence="7">
    <location>
        <begin position="240"/>
        <end position="244"/>
    </location>
</feature>
<keyword evidence="6 7" id="KW-0030">Aminoacyl-tRNA synthetase</keyword>
<evidence type="ECO:0000256" key="6">
    <source>
        <dbReference type="ARBA" id="ARBA00023146"/>
    </source>
</evidence>
<dbReference type="InterPro" id="IPR004527">
    <property type="entry name" value="Glu-tRNA-ligase_bac/mito"/>
</dbReference>
<dbReference type="InterPro" id="IPR020058">
    <property type="entry name" value="Glu/Gln-tRNA-synth_Ib_cat-dom"/>
</dbReference>
<evidence type="ECO:0000259" key="8">
    <source>
        <dbReference type="Pfam" id="PF00749"/>
    </source>
</evidence>
<dbReference type="PANTHER" id="PTHR43311:SF2">
    <property type="entry name" value="GLUTAMATE--TRNA LIGASE, MITOCHONDRIAL-RELATED"/>
    <property type="match status" value="1"/>
</dbReference>
<evidence type="ECO:0000256" key="3">
    <source>
        <dbReference type="ARBA" id="ARBA00022741"/>
    </source>
</evidence>
<dbReference type="InterPro" id="IPR001412">
    <property type="entry name" value="aa-tRNA-synth_I_CS"/>
</dbReference>
<dbReference type="CDD" id="cd00808">
    <property type="entry name" value="GluRS_core"/>
    <property type="match status" value="1"/>
</dbReference>
<dbReference type="Proteomes" id="UP001515641">
    <property type="component" value="Unassembled WGS sequence"/>
</dbReference>
<dbReference type="GO" id="GO:0004818">
    <property type="term" value="F:glutamate-tRNA ligase activity"/>
    <property type="evidence" value="ECO:0007669"/>
    <property type="project" value="UniProtKB-EC"/>
</dbReference>
<accession>A0ABX0LBH3</accession>
<evidence type="ECO:0000256" key="1">
    <source>
        <dbReference type="ARBA" id="ARBA00007894"/>
    </source>
</evidence>
<keyword evidence="7" id="KW-0963">Cytoplasm</keyword>
<keyword evidence="3 7" id="KW-0547">Nucleotide-binding</keyword>
<feature type="domain" description="Glutamyl/glutaminyl-tRNA synthetase class Ib catalytic" evidence="8">
    <location>
        <begin position="2"/>
        <end position="308"/>
    </location>
</feature>
<dbReference type="Gene3D" id="1.10.10.350">
    <property type="match status" value="1"/>
</dbReference>
<comment type="subunit">
    <text evidence="7">Monomer.</text>
</comment>
<comment type="subcellular location">
    <subcellularLocation>
        <location evidence="7">Cytoplasm</location>
    </subcellularLocation>
</comment>
<comment type="catalytic activity">
    <reaction evidence="7">
        <text>tRNA(Glu) + L-glutamate + ATP = L-glutamyl-tRNA(Glu) + AMP + diphosphate</text>
        <dbReference type="Rhea" id="RHEA:23540"/>
        <dbReference type="Rhea" id="RHEA-COMP:9663"/>
        <dbReference type="Rhea" id="RHEA-COMP:9680"/>
        <dbReference type="ChEBI" id="CHEBI:29985"/>
        <dbReference type="ChEBI" id="CHEBI:30616"/>
        <dbReference type="ChEBI" id="CHEBI:33019"/>
        <dbReference type="ChEBI" id="CHEBI:78442"/>
        <dbReference type="ChEBI" id="CHEBI:78520"/>
        <dbReference type="ChEBI" id="CHEBI:456215"/>
        <dbReference type="EC" id="6.1.1.17"/>
    </reaction>
</comment>
<dbReference type="InterPro" id="IPR049940">
    <property type="entry name" value="GluQ/Sye"/>
</dbReference>
<feature type="domain" description="Aminoacyl-tRNA synthetase class I anticodon-binding" evidence="9">
    <location>
        <begin position="321"/>
        <end position="460"/>
    </location>
</feature>
<evidence type="ECO:0000313" key="10">
    <source>
        <dbReference type="EMBL" id="NHR08423.1"/>
    </source>
</evidence>
<dbReference type="PRINTS" id="PR00987">
    <property type="entry name" value="TRNASYNTHGLU"/>
</dbReference>
<dbReference type="HAMAP" id="MF_00022">
    <property type="entry name" value="Glu_tRNA_synth_type1"/>
    <property type="match status" value="1"/>
</dbReference>
<comment type="function">
    <text evidence="7">Catalyzes the attachment of glutamate to tRNA(Glu) in a two-step reaction: glutamate is first activated by ATP to form Glu-AMP and then transferred to the acceptor end of tRNA(Glu).</text>
</comment>
<organism evidence="10 11">
    <name type="scientific">Chromobacterium fluminis</name>
    <dbReference type="NCBI Taxonomy" id="3044269"/>
    <lineage>
        <taxon>Bacteria</taxon>
        <taxon>Pseudomonadati</taxon>
        <taxon>Pseudomonadota</taxon>
        <taxon>Betaproteobacteria</taxon>
        <taxon>Neisseriales</taxon>
        <taxon>Chromobacteriaceae</taxon>
        <taxon>Chromobacterium</taxon>
    </lineage>
</organism>
<keyword evidence="11" id="KW-1185">Reference proteome</keyword>
<comment type="similarity">
    <text evidence="1 7">Belongs to the class-I aminoacyl-tRNA synthetase family. Glutamate--tRNA ligase type 1 subfamily.</text>
</comment>
<gene>
    <name evidence="7 10" type="primary">gltX</name>
    <name evidence="10" type="ORF">HA052_24845</name>
</gene>
<dbReference type="InterPro" id="IPR008925">
    <property type="entry name" value="aa_tRNA-synth_I_cd-bd_sf"/>
</dbReference>
<dbReference type="Pfam" id="PF00749">
    <property type="entry name" value="tRNA-synt_1c"/>
    <property type="match status" value="1"/>
</dbReference>
<dbReference type="RefSeq" id="WP_166454075.1">
    <property type="nucleotide sequence ID" value="NZ_JAAOMA010000061.1"/>
</dbReference>
<dbReference type="InterPro" id="IPR000924">
    <property type="entry name" value="Glu/Gln-tRNA-synth"/>
</dbReference>
<dbReference type="InterPro" id="IPR033910">
    <property type="entry name" value="GluRS_core"/>
</dbReference>
<dbReference type="InterPro" id="IPR020751">
    <property type="entry name" value="aa-tRNA-synth_I_codon-bd_sub2"/>
</dbReference>
<evidence type="ECO:0000256" key="5">
    <source>
        <dbReference type="ARBA" id="ARBA00022917"/>
    </source>
</evidence>
<comment type="caution">
    <text evidence="10">The sequence shown here is derived from an EMBL/GenBank/DDBJ whole genome shotgun (WGS) entry which is preliminary data.</text>
</comment>
<dbReference type="SUPFAM" id="SSF48163">
    <property type="entry name" value="An anticodon-binding domain of class I aminoacyl-tRNA synthetases"/>
    <property type="match status" value="1"/>
</dbReference>
<reference evidence="10 11" key="1">
    <citation type="submission" date="2020-03" db="EMBL/GenBank/DDBJ databases">
        <title>Draft genome sequence of environmentally isolated cultures.</title>
        <authorList>
            <person name="Wilson H.S."/>
            <person name="De Leon M.E."/>
        </authorList>
    </citation>
    <scope>NUCLEOTIDE SEQUENCE [LARGE SCALE GENOMIC DNA]</scope>
    <source>
        <strain evidence="10 11">HSC-31F16</strain>
    </source>
</reference>